<dbReference type="InterPro" id="IPR046117">
    <property type="entry name" value="DUF6054"/>
</dbReference>
<keyword evidence="2" id="KW-1185">Reference proteome</keyword>
<dbReference type="RefSeq" id="WP_256132930.1">
    <property type="nucleotide sequence ID" value="NZ_JANFXK010000016.1"/>
</dbReference>
<organism evidence="1 2">
    <name type="scientific">Anaerovorax odorimutans</name>
    <dbReference type="NCBI Taxonomy" id="109327"/>
    <lineage>
        <taxon>Bacteria</taxon>
        <taxon>Bacillati</taxon>
        <taxon>Bacillota</taxon>
        <taxon>Clostridia</taxon>
        <taxon>Peptostreptococcales</taxon>
        <taxon>Anaerovoracaceae</taxon>
        <taxon>Anaerovorax</taxon>
    </lineage>
</organism>
<evidence type="ECO:0000313" key="1">
    <source>
        <dbReference type="EMBL" id="MCQ4637747.1"/>
    </source>
</evidence>
<sequence length="121" mass="13713">MAKYIVQIQGNIDEFTRYLENAVLKHRAFSSLKHQFRTKINNVRCCVQVFEGYTLKGGNWLTMNVTTLEYGGMLKVAVMTSGGSNNLLFKNLSFGVEGEERMLKQAKAIIMGYRPIRLSKG</sequence>
<protein>
    <submittedName>
        <fullName evidence="1">DUF6054 family protein</fullName>
    </submittedName>
</protein>
<proteinExistence type="predicted"/>
<dbReference type="Proteomes" id="UP001524502">
    <property type="component" value="Unassembled WGS sequence"/>
</dbReference>
<accession>A0ABT1RRC3</accession>
<comment type="caution">
    <text evidence="1">The sequence shown here is derived from an EMBL/GenBank/DDBJ whole genome shotgun (WGS) entry which is preliminary data.</text>
</comment>
<name>A0ABT1RRC3_9FIRM</name>
<evidence type="ECO:0000313" key="2">
    <source>
        <dbReference type="Proteomes" id="UP001524502"/>
    </source>
</evidence>
<dbReference type="Pfam" id="PF19524">
    <property type="entry name" value="DUF6054"/>
    <property type="match status" value="1"/>
</dbReference>
<reference evidence="1 2" key="1">
    <citation type="submission" date="2022-06" db="EMBL/GenBank/DDBJ databases">
        <title>Isolation of gut microbiota from human fecal samples.</title>
        <authorList>
            <person name="Pamer E.G."/>
            <person name="Barat B."/>
            <person name="Waligurski E."/>
            <person name="Medina S."/>
            <person name="Paddock L."/>
            <person name="Mostad J."/>
        </authorList>
    </citation>
    <scope>NUCLEOTIDE SEQUENCE [LARGE SCALE GENOMIC DNA]</scope>
    <source>
        <strain evidence="1 2">SL.3.17</strain>
    </source>
</reference>
<gene>
    <name evidence="1" type="ORF">NE619_13515</name>
</gene>
<dbReference type="EMBL" id="JANFXK010000016">
    <property type="protein sequence ID" value="MCQ4637747.1"/>
    <property type="molecule type" value="Genomic_DNA"/>
</dbReference>